<feature type="compositionally biased region" description="Basic and acidic residues" evidence="9">
    <location>
        <begin position="779"/>
        <end position="789"/>
    </location>
</feature>
<comment type="subcellular location">
    <subcellularLocation>
        <location evidence="8">Cytoplasm</location>
    </subcellularLocation>
</comment>
<evidence type="ECO:0000256" key="6">
    <source>
        <dbReference type="ARBA" id="ARBA00023146"/>
    </source>
</evidence>
<evidence type="ECO:0000256" key="4">
    <source>
        <dbReference type="ARBA" id="ARBA00022840"/>
    </source>
</evidence>
<evidence type="ECO:0000259" key="12">
    <source>
        <dbReference type="Pfam" id="PF13603"/>
    </source>
</evidence>
<dbReference type="HAMAP" id="MF_00049_B">
    <property type="entry name" value="Leu_tRNA_synth_B"/>
    <property type="match status" value="1"/>
</dbReference>
<keyword evidence="5 8" id="KW-0648">Protein biosynthesis</keyword>
<comment type="caution">
    <text evidence="8">Lacks conserved residue(s) required for the propagation of feature annotation.</text>
</comment>
<evidence type="ECO:0000313" key="13">
    <source>
        <dbReference type="EMBL" id="OGE09192.1"/>
    </source>
</evidence>
<dbReference type="FunFam" id="3.40.50.620:FF:000003">
    <property type="entry name" value="Leucine--tRNA ligase"/>
    <property type="match status" value="1"/>
</dbReference>
<feature type="domain" description="Aminoacyl-tRNA synthetase class Ia" evidence="10">
    <location>
        <begin position="685"/>
        <end position="730"/>
    </location>
</feature>
<dbReference type="InterPro" id="IPR014729">
    <property type="entry name" value="Rossmann-like_a/b/a_fold"/>
</dbReference>
<dbReference type="CDD" id="cd07958">
    <property type="entry name" value="Anticodon_Ia_Leu_BEm"/>
    <property type="match status" value="1"/>
</dbReference>
<dbReference type="Gene3D" id="3.40.50.620">
    <property type="entry name" value="HUPs"/>
    <property type="match status" value="1"/>
</dbReference>
<sequence length="1053" mass="120384">MDNYVSINLKSKRPVADAWDKREYNPNQVEKKWQKVWRKESIYKVDLGNSKDKFYLLVEFTYPSGDLHMGHWFAFAIPDILARYKRMTGSRVFAPNGFDAFGLPAENAAITRGVHPRDWTYANITRMKQQFETMGISFDWDHEVITSDAEYYRWNQWIFLKMFERGLAYRGKATANWCPKDNCVLANENVEDGRCWRCGTEVVQKEVDQWFLKITEYAEKLLWEEEPKVTKEPNEPKAGGPERSRRVDWPQSIRDGQNNWIGRSEGAIIKFEILNSKSETNSKFKIQKQSIEVFTTRPDTLFGATFLVLAPEHPLVASLLNSRFQIPNSKLREIRKYVERARSKSELERKEAKEKTGVFTGVYAVNPVNGEEIPVWVADYVLTGYGTGAIMAVPAHDERDFEFAIRYKLLIKPVIANTFASLSINSAKQSKEEIAASFDTFNKFSASKLRTRNDDLKEAYAGAGLLINSGDWNGLRVPDEIDRVINWLEKKGIGERKVQYHIRDWSISRQRYWGTPIPIIYCRKCWENSKLETLNSKQKGSGHAAIIDDREYAIIPVPEKDLPVELPYDVDFAPRGKPPLATAEDWVNVKCPNCGGEARREVETMDTFVDSSWYFLGYLRDTTYKSNMTNRSYTSQLPWDPNLVKAWMPVDVYFGGAEHTLGHTLYSRFFVKFLHDAGYLTFSEYAKKRVIHGVILGPDGSRMSKSRGNVVNPDKEVKKYGADTVRLYLAFLGPYDLVAPWNPSGIKGVHNFLKRVWRLVTKWSENSENSVTQKTQRARKSEKSEDKRIRNPGKSESLTLRNTEYSESSEQMMHKTIRKVGEDIEVNKFNTAIAALMTWLNFLEKKESEPVTGPAARHPHPTSSPALDAFISKRSFDSLTTEELTREGLAEGARRGAPTRVTRDEIETLLLLLAPFAPHMTEELWQDLNRGPVKTFPPAGARSNRKSVGDQKDNIDLRAVGSPSSRATPNFESIHTKPWPKYDAKLALDAKITLVVQVNGKVRDKIEVKSQISREEAENIAADSLKIKKYIDGKSYKIVFVPGRLINFVIQNG</sequence>
<feature type="domain" description="Aminoacyl-tRNA synthetase class Ia" evidence="10">
    <location>
        <begin position="32"/>
        <end position="234"/>
    </location>
</feature>
<dbReference type="GO" id="GO:0004823">
    <property type="term" value="F:leucine-tRNA ligase activity"/>
    <property type="evidence" value="ECO:0007669"/>
    <property type="project" value="UniProtKB-UniRule"/>
</dbReference>
<dbReference type="Pfam" id="PF13603">
    <property type="entry name" value="tRNA-synt_1_2"/>
    <property type="match status" value="1"/>
</dbReference>
<keyword evidence="4 8" id="KW-0067">ATP-binding</keyword>
<protein>
    <recommendedName>
        <fullName evidence="8">Leucine--tRNA ligase</fullName>
        <ecNumber evidence="8">6.1.1.4</ecNumber>
    </recommendedName>
    <alternativeName>
        <fullName evidence="8">Leucyl-tRNA synthetase</fullName>
        <shortName evidence="8">LeuRS</shortName>
    </alternativeName>
</protein>
<dbReference type="PANTHER" id="PTHR43740">
    <property type="entry name" value="LEUCYL-TRNA SYNTHETASE"/>
    <property type="match status" value="1"/>
</dbReference>
<dbReference type="SUPFAM" id="SSF47323">
    <property type="entry name" value="Anticodon-binding domain of a subclass of class I aminoacyl-tRNA synthetases"/>
    <property type="match status" value="1"/>
</dbReference>
<dbReference type="InterPro" id="IPR002300">
    <property type="entry name" value="aa-tRNA-synth_Ia"/>
</dbReference>
<organism evidence="13 14">
    <name type="scientific">Candidatus Curtissbacteria bacterium RIFCSPLOWO2_01_FULL_42_26</name>
    <dbReference type="NCBI Taxonomy" id="1797729"/>
    <lineage>
        <taxon>Bacteria</taxon>
        <taxon>Candidatus Curtissiibacteriota</taxon>
    </lineage>
</organism>
<dbReference type="AlphaFoldDB" id="A0A1F5HYD2"/>
<evidence type="ECO:0000259" key="11">
    <source>
        <dbReference type="Pfam" id="PF08264"/>
    </source>
</evidence>
<comment type="similarity">
    <text evidence="1 8">Belongs to the class-I aminoacyl-tRNA synthetase family.</text>
</comment>
<dbReference type="InterPro" id="IPR009080">
    <property type="entry name" value="tRNAsynth_Ia_anticodon-bd"/>
</dbReference>
<keyword evidence="2 8" id="KW-0436">Ligase</keyword>
<dbReference type="GO" id="GO:0005524">
    <property type="term" value="F:ATP binding"/>
    <property type="evidence" value="ECO:0007669"/>
    <property type="project" value="UniProtKB-UniRule"/>
</dbReference>
<dbReference type="SUPFAM" id="SSF50677">
    <property type="entry name" value="ValRS/IleRS/LeuRS editing domain"/>
    <property type="match status" value="1"/>
</dbReference>
<keyword evidence="8" id="KW-0963">Cytoplasm</keyword>
<dbReference type="GO" id="GO:0005829">
    <property type="term" value="C:cytosol"/>
    <property type="evidence" value="ECO:0007669"/>
    <property type="project" value="TreeGrafter"/>
</dbReference>
<keyword evidence="3 8" id="KW-0547">Nucleotide-binding</keyword>
<proteinExistence type="inferred from homology"/>
<dbReference type="GO" id="GO:0002161">
    <property type="term" value="F:aminoacyl-tRNA deacylase activity"/>
    <property type="evidence" value="ECO:0007669"/>
    <property type="project" value="InterPro"/>
</dbReference>
<feature type="domain" description="Aminoacyl-tRNA synthetase class Ia" evidence="10">
    <location>
        <begin position="501"/>
        <end position="528"/>
    </location>
</feature>
<dbReference type="Proteomes" id="UP000179227">
    <property type="component" value="Unassembled WGS sequence"/>
</dbReference>
<dbReference type="InterPro" id="IPR025709">
    <property type="entry name" value="Leu_tRNA-synth_edit"/>
</dbReference>
<feature type="short sequence motif" description="'KMSKS' region" evidence="8">
    <location>
        <begin position="702"/>
        <end position="706"/>
    </location>
</feature>
<evidence type="ECO:0000256" key="2">
    <source>
        <dbReference type="ARBA" id="ARBA00022598"/>
    </source>
</evidence>
<dbReference type="EMBL" id="MFBS01000022">
    <property type="protein sequence ID" value="OGE09192.1"/>
    <property type="molecule type" value="Genomic_DNA"/>
</dbReference>
<comment type="catalytic activity">
    <reaction evidence="7 8">
        <text>tRNA(Leu) + L-leucine + ATP = L-leucyl-tRNA(Leu) + AMP + diphosphate</text>
        <dbReference type="Rhea" id="RHEA:11688"/>
        <dbReference type="Rhea" id="RHEA-COMP:9613"/>
        <dbReference type="Rhea" id="RHEA-COMP:9622"/>
        <dbReference type="ChEBI" id="CHEBI:30616"/>
        <dbReference type="ChEBI" id="CHEBI:33019"/>
        <dbReference type="ChEBI" id="CHEBI:57427"/>
        <dbReference type="ChEBI" id="CHEBI:78442"/>
        <dbReference type="ChEBI" id="CHEBI:78494"/>
        <dbReference type="ChEBI" id="CHEBI:456215"/>
        <dbReference type="EC" id="6.1.1.4"/>
    </reaction>
</comment>
<evidence type="ECO:0000256" key="5">
    <source>
        <dbReference type="ARBA" id="ARBA00022917"/>
    </source>
</evidence>
<feature type="compositionally biased region" description="Polar residues" evidence="9">
    <location>
        <begin position="794"/>
        <end position="810"/>
    </location>
</feature>
<evidence type="ECO:0000313" key="14">
    <source>
        <dbReference type="Proteomes" id="UP000179227"/>
    </source>
</evidence>
<gene>
    <name evidence="8" type="primary">leuS</name>
    <name evidence="13" type="ORF">A3A60_03930</name>
</gene>
<feature type="region of interest" description="Disordered" evidence="9">
    <location>
        <begin position="768"/>
        <end position="810"/>
    </location>
</feature>
<feature type="binding site" evidence="8">
    <location>
        <position position="705"/>
    </location>
    <ligand>
        <name>ATP</name>
        <dbReference type="ChEBI" id="CHEBI:30616"/>
    </ligand>
</feature>
<dbReference type="Gene3D" id="3.90.740.10">
    <property type="entry name" value="Valyl/Leucyl/Isoleucyl-tRNA synthetase, editing domain"/>
    <property type="match status" value="1"/>
</dbReference>
<dbReference type="Pfam" id="PF08264">
    <property type="entry name" value="Anticodon_1"/>
    <property type="match status" value="1"/>
</dbReference>
<feature type="domain" description="Methionyl/Valyl/Leucyl/Isoleucyl-tRNA synthetase anticodon-binding" evidence="11">
    <location>
        <begin position="901"/>
        <end position="1013"/>
    </location>
</feature>
<dbReference type="PANTHER" id="PTHR43740:SF2">
    <property type="entry name" value="LEUCINE--TRNA LIGASE, MITOCHONDRIAL"/>
    <property type="match status" value="1"/>
</dbReference>
<dbReference type="PRINTS" id="PR00985">
    <property type="entry name" value="TRNASYNTHLEU"/>
</dbReference>
<dbReference type="Pfam" id="PF00133">
    <property type="entry name" value="tRNA-synt_1"/>
    <property type="match status" value="3"/>
</dbReference>
<evidence type="ECO:0000256" key="7">
    <source>
        <dbReference type="ARBA" id="ARBA00047469"/>
    </source>
</evidence>
<keyword evidence="6 8" id="KW-0030">Aminoacyl-tRNA synthetase</keyword>
<evidence type="ECO:0000256" key="9">
    <source>
        <dbReference type="SAM" id="MobiDB-lite"/>
    </source>
</evidence>
<reference evidence="13 14" key="1">
    <citation type="journal article" date="2016" name="Nat. Commun.">
        <title>Thousands of microbial genomes shed light on interconnected biogeochemical processes in an aquifer system.</title>
        <authorList>
            <person name="Anantharaman K."/>
            <person name="Brown C.T."/>
            <person name="Hug L.A."/>
            <person name="Sharon I."/>
            <person name="Castelle C.J."/>
            <person name="Probst A.J."/>
            <person name="Thomas B.C."/>
            <person name="Singh A."/>
            <person name="Wilkins M.J."/>
            <person name="Karaoz U."/>
            <person name="Brodie E.L."/>
            <person name="Williams K.H."/>
            <person name="Hubbard S.S."/>
            <person name="Banfield J.F."/>
        </authorList>
    </citation>
    <scope>NUCLEOTIDE SEQUENCE [LARGE SCALE GENOMIC DNA]</scope>
</reference>
<feature type="domain" description="Leucyl-tRNA synthetase editing" evidence="12">
    <location>
        <begin position="259"/>
        <end position="488"/>
    </location>
</feature>
<accession>A0A1F5HYD2</accession>
<dbReference type="InterPro" id="IPR009008">
    <property type="entry name" value="Val/Leu/Ile-tRNA-synth_edit"/>
</dbReference>
<dbReference type="STRING" id="1797729.A3A60_03930"/>
<evidence type="ECO:0000256" key="3">
    <source>
        <dbReference type="ARBA" id="ARBA00022741"/>
    </source>
</evidence>
<dbReference type="SUPFAM" id="SSF52374">
    <property type="entry name" value="Nucleotidylyl transferase"/>
    <property type="match status" value="1"/>
</dbReference>
<evidence type="ECO:0000256" key="1">
    <source>
        <dbReference type="ARBA" id="ARBA00005594"/>
    </source>
</evidence>
<dbReference type="FunFam" id="1.10.730.10:FF:000002">
    <property type="entry name" value="Leucine--tRNA ligase"/>
    <property type="match status" value="1"/>
</dbReference>
<dbReference type="InterPro" id="IPR002302">
    <property type="entry name" value="Leu-tRNA-ligase"/>
</dbReference>
<name>A0A1F5HYD2_9BACT</name>
<comment type="caution">
    <text evidence="13">The sequence shown here is derived from an EMBL/GenBank/DDBJ whole genome shotgun (WGS) entry which is preliminary data.</text>
</comment>
<feature type="region of interest" description="Disordered" evidence="9">
    <location>
        <begin position="228"/>
        <end position="247"/>
    </location>
</feature>
<dbReference type="Gene3D" id="1.10.730.10">
    <property type="entry name" value="Isoleucyl-tRNA Synthetase, Domain 1"/>
    <property type="match status" value="4"/>
</dbReference>
<dbReference type="EC" id="6.1.1.4" evidence="8"/>
<dbReference type="InterPro" id="IPR013155">
    <property type="entry name" value="M/V/L/I-tRNA-synth_anticd-bd"/>
</dbReference>
<evidence type="ECO:0000259" key="10">
    <source>
        <dbReference type="Pfam" id="PF00133"/>
    </source>
</evidence>
<evidence type="ECO:0000256" key="8">
    <source>
        <dbReference type="HAMAP-Rule" id="MF_00049"/>
    </source>
</evidence>
<dbReference type="GO" id="GO:0006429">
    <property type="term" value="P:leucyl-tRNA aminoacylation"/>
    <property type="evidence" value="ECO:0007669"/>
    <property type="project" value="UniProtKB-UniRule"/>
</dbReference>